<evidence type="ECO:0000256" key="6">
    <source>
        <dbReference type="ARBA" id="ARBA00023136"/>
    </source>
</evidence>
<dbReference type="AlphaFoldDB" id="A0A0C5C0C0"/>
<reference evidence="9" key="1">
    <citation type="submission" date="2015-02" db="EMBL/GenBank/DDBJ databases">
        <title>Characterization of two novel Thaumarchaeota isolated from the Northern Adriatic Sea.</title>
        <authorList>
            <person name="Bayer B."/>
            <person name="Vojvoda J."/>
            <person name="Offre P."/>
            <person name="Srivastava A."/>
            <person name="Elisabeth N."/>
            <person name="Garcia J.A.L."/>
            <person name="Schleper C."/>
            <person name="Herndl G.J."/>
        </authorList>
    </citation>
    <scope>NUCLEOTIDE SEQUENCE [LARGE SCALE GENOMIC DNA]</scope>
    <source>
        <strain evidence="9">D3C</strain>
    </source>
</reference>
<organism evidence="8 9">
    <name type="scientific">Nitrosopumilus piranensis</name>
    <dbReference type="NCBI Taxonomy" id="1582439"/>
    <lineage>
        <taxon>Archaea</taxon>
        <taxon>Nitrososphaerota</taxon>
        <taxon>Nitrososphaeria</taxon>
        <taxon>Nitrosopumilales</taxon>
        <taxon>Nitrosopumilaceae</taxon>
        <taxon>Nitrosopumilus</taxon>
    </lineage>
</organism>
<keyword evidence="3" id="KW-1003">Cell membrane</keyword>
<keyword evidence="5 7" id="KW-1133">Transmembrane helix</keyword>
<dbReference type="InterPro" id="IPR001991">
    <property type="entry name" value="Na-dicarboxylate_symporter"/>
</dbReference>
<gene>
    <name evidence="8" type="ORF">NPIRD3C_1568</name>
</gene>
<feature type="transmembrane region" description="Helical" evidence="7">
    <location>
        <begin position="177"/>
        <end position="195"/>
    </location>
</feature>
<dbReference type="RefSeq" id="WP_148703560.1">
    <property type="nucleotide sequence ID" value="NZ_CP010868.1"/>
</dbReference>
<dbReference type="Gene3D" id="1.10.3860.10">
    <property type="entry name" value="Sodium:dicarboxylate symporter"/>
    <property type="match status" value="1"/>
</dbReference>
<dbReference type="HOGENOM" id="CLU_019375_7_1_2"/>
<dbReference type="KEGG" id="nid:NPIRD3C_1568"/>
<evidence type="ECO:0000256" key="1">
    <source>
        <dbReference type="ARBA" id="ARBA00004651"/>
    </source>
</evidence>
<protein>
    <submittedName>
        <fullName evidence="8">Sodium:dicarboxylate symporter</fullName>
    </submittedName>
</protein>
<dbReference type="EMBL" id="CP010868">
    <property type="protein sequence ID" value="AJM92780.1"/>
    <property type="molecule type" value="Genomic_DNA"/>
</dbReference>
<evidence type="ECO:0000256" key="3">
    <source>
        <dbReference type="ARBA" id="ARBA00022475"/>
    </source>
</evidence>
<dbReference type="Proteomes" id="UP000032027">
    <property type="component" value="Chromosome"/>
</dbReference>
<evidence type="ECO:0000256" key="4">
    <source>
        <dbReference type="ARBA" id="ARBA00022692"/>
    </source>
</evidence>
<dbReference type="STRING" id="1582439.NPIRD3C_1568"/>
<feature type="transmembrane region" description="Helical" evidence="7">
    <location>
        <begin position="216"/>
        <end position="236"/>
    </location>
</feature>
<keyword evidence="4 7" id="KW-0812">Transmembrane</keyword>
<dbReference type="Pfam" id="PF00375">
    <property type="entry name" value="SDF"/>
    <property type="match status" value="1"/>
</dbReference>
<evidence type="ECO:0000313" key="8">
    <source>
        <dbReference type="EMBL" id="AJM92780.1"/>
    </source>
</evidence>
<feature type="transmembrane region" description="Helical" evidence="7">
    <location>
        <begin position="97"/>
        <end position="123"/>
    </location>
</feature>
<dbReference type="PANTHER" id="PTHR42865">
    <property type="entry name" value="PROTON/GLUTAMATE-ASPARTATE SYMPORTER"/>
    <property type="match status" value="1"/>
</dbReference>
<feature type="transmembrane region" description="Helical" evidence="7">
    <location>
        <begin position="378"/>
        <end position="403"/>
    </location>
</feature>
<dbReference type="GO" id="GO:0006835">
    <property type="term" value="P:dicarboxylic acid transport"/>
    <property type="evidence" value="ECO:0007669"/>
    <property type="project" value="TreeGrafter"/>
</dbReference>
<keyword evidence="9" id="KW-1185">Reference proteome</keyword>
<evidence type="ECO:0000313" key="9">
    <source>
        <dbReference type="Proteomes" id="UP000032027"/>
    </source>
</evidence>
<feature type="transmembrane region" description="Helical" evidence="7">
    <location>
        <begin position="21"/>
        <end position="40"/>
    </location>
</feature>
<dbReference type="PRINTS" id="PR00173">
    <property type="entry name" value="EDTRNSPORT"/>
</dbReference>
<evidence type="ECO:0000256" key="7">
    <source>
        <dbReference type="SAM" id="Phobius"/>
    </source>
</evidence>
<keyword evidence="2" id="KW-0813">Transport</keyword>
<proteinExistence type="predicted"/>
<evidence type="ECO:0000256" key="2">
    <source>
        <dbReference type="ARBA" id="ARBA00022448"/>
    </source>
</evidence>
<feature type="transmembrane region" description="Helical" evidence="7">
    <location>
        <begin position="60"/>
        <end position="85"/>
    </location>
</feature>
<dbReference type="PANTHER" id="PTHR42865:SF7">
    <property type="entry name" value="PROTON_GLUTAMATE-ASPARTATE SYMPORTER"/>
    <property type="match status" value="1"/>
</dbReference>
<reference evidence="8 9" key="3">
    <citation type="journal article" date="2019" name="Int. J. Syst. Evol. Microbiol.">
        <title>Nitrosopumilus adriaticus sp. nov. and Nitrosopumilus piranensis sp. nov., two ammonia-oxidizing archaea from the Adriatic Sea and members of the class Nitrososphaeria.</title>
        <authorList>
            <person name="Bayer B."/>
            <person name="Vojvoda J."/>
            <person name="Reinthaler T."/>
            <person name="Reyes C."/>
            <person name="Pinto M."/>
            <person name="Herndl G.J."/>
        </authorList>
    </citation>
    <scope>NUCLEOTIDE SEQUENCE [LARGE SCALE GENOMIC DNA]</scope>
    <source>
        <strain evidence="8 9">D3C</strain>
    </source>
</reference>
<accession>A0A0C5C0C0</accession>
<dbReference type="OrthoDB" id="3015at2157"/>
<feature type="transmembrane region" description="Helical" evidence="7">
    <location>
        <begin position="248"/>
        <end position="268"/>
    </location>
</feature>
<dbReference type="InterPro" id="IPR036458">
    <property type="entry name" value="Na:dicarbo_symporter_sf"/>
</dbReference>
<sequence>MEIRSFTHSIPQIRYLIKKKLWAQVLVALFVGLLVGLALGPETNWVEKETAETITEWLSIPANLFLKIIQMIIVPLIFASIIRGLTSSGSIEQLQKLGFGVAIYFVITTAIALTIGILIVTTIQPGNFIDSDLIRESFGIEDLEIVESTDLSIQDIPQSIIGLIPSNPLSSFMSGEMLSIIIFALIVGVAMITLPPKSSKSILDLLESIQDFTMKVVSWAMRLAPFAAFGLMAGIVSKVGLSALTGLGAYMATVIAGLFVMMIVYIIIIKFFAKRPLSSTLTAIRDPQLLAFSTSSSAAVMPVSIKTAEEKLKIKPKVSQFVIPLGATINMDGTAMYQIIAVFFLAQLFDVNLSFTTIILIALTALAASIGAPSAPGTGIVILSTILIAAGVPAVGVILLLGVDRLLDMTRTMINVTGDLTACMFFDKRLKIDDNKNQNHEVIKK</sequence>
<reference evidence="8 9" key="2">
    <citation type="journal article" date="2016" name="ISME J.">
        <title>Physiological and genomic characterization of two novel marine thaumarchaeal strains indicates niche differentiation.</title>
        <authorList>
            <person name="Bayer B."/>
            <person name="Vojvoda J."/>
            <person name="Offre P."/>
            <person name="Alves R.J."/>
            <person name="Elisabeth N.H."/>
            <person name="Garcia J.A."/>
            <person name="Volland J.M."/>
            <person name="Srivastava A."/>
            <person name="Schleper C."/>
            <person name="Herndl G.J."/>
        </authorList>
    </citation>
    <scope>NUCLEOTIDE SEQUENCE [LARGE SCALE GENOMIC DNA]</scope>
    <source>
        <strain evidence="8 9">D3C</strain>
    </source>
</reference>
<name>A0A0C5C0C0_9ARCH</name>
<comment type="subcellular location">
    <subcellularLocation>
        <location evidence="1">Cell membrane</location>
        <topology evidence="1">Multi-pass membrane protein</topology>
    </subcellularLocation>
</comment>
<dbReference type="PATRIC" id="fig|1582439.9.peg.1617"/>
<evidence type="ECO:0000256" key="5">
    <source>
        <dbReference type="ARBA" id="ARBA00022989"/>
    </source>
</evidence>
<dbReference type="GO" id="GO:0015293">
    <property type="term" value="F:symporter activity"/>
    <property type="evidence" value="ECO:0007669"/>
    <property type="project" value="UniProtKB-KW"/>
</dbReference>
<dbReference type="GO" id="GO:0005886">
    <property type="term" value="C:plasma membrane"/>
    <property type="evidence" value="ECO:0007669"/>
    <property type="project" value="UniProtKB-SubCell"/>
</dbReference>
<dbReference type="SUPFAM" id="SSF118215">
    <property type="entry name" value="Proton glutamate symport protein"/>
    <property type="match status" value="1"/>
</dbReference>
<keyword evidence="6 7" id="KW-0472">Membrane</keyword>
<dbReference type="GeneID" id="41600675"/>